<accession>A0A0H2KVL0</accession>
<protein>
    <submittedName>
        <fullName evidence="1">Uncharacterized protein</fullName>
    </submittedName>
</protein>
<dbReference type="AlphaFoldDB" id="A0A0H2KVL0"/>
<dbReference type="PATRIC" id="fig|264251.5.peg.1252"/>
<evidence type="ECO:0000313" key="2">
    <source>
        <dbReference type="Proteomes" id="UP000035265"/>
    </source>
</evidence>
<dbReference type="EMBL" id="JNBQ01000003">
    <property type="protein sequence ID" value="KLN35864.1"/>
    <property type="molecule type" value="Genomic_DNA"/>
</dbReference>
<reference evidence="1 2" key="1">
    <citation type="submission" date="2014-05" db="EMBL/GenBank/DDBJ databases">
        <title>Cellulosimicrobium funkei U11 genome.</title>
        <authorList>
            <person name="Hu C."/>
            <person name="Gong Y."/>
            <person name="Wan W."/>
            <person name="Jiang M."/>
        </authorList>
    </citation>
    <scope>NUCLEOTIDE SEQUENCE [LARGE SCALE GENOMIC DNA]</scope>
    <source>
        <strain evidence="1 2">U11</strain>
    </source>
</reference>
<proteinExistence type="predicted"/>
<comment type="caution">
    <text evidence="1">The sequence shown here is derived from an EMBL/GenBank/DDBJ whole genome shotgun (WGS) entry which is preliminary data.</text>
</comment>
<dbReference type="Proteomes" id="UP000035265">
    <property type="component" value="Unassembled WGS sequence"/>
</dbReference>
<keyword evidence="2" id="KW-1185">Reference proteome</keyword>
<name>A0A0H2KVL0_9MICO</name>
<dbReference type="RefSeq" id="WP_047231914.1">
    <property type="nucleotide sequence ID" value="NZ_JNBQ01000003.1"/>
</dbReference>
<gene>
    <name evidence="1" type="ORF">FB00_06115</name>
</gene>
<organism evidence="1 2">
    <name type="scientific">Cellulosimicrobium funkei</name>
    <dbReference type="NCBI Taxonomy" id="264251"/>
    <lineage>
        <taxon>Bacteria</taxon>
        <taxon>Bacillati</taxon>
        <taxon>Actinomycetota</taxon>
        <taxon>Actinomycetes</taxon>
        <taxon>Micrococcales</taxon>
        <taxon>Promicromonosporaceae</taxon>
        <taxon>Cellulosimicrobium</taxon>
    </lineage>
</organism>
<evidence type="ECO:0000313" key="1">
    <source>
        <dbReference type="EMBL" id="KLN35864.1"/>
    </source>
</evidence>
<sequence>MDATVAGLVPDAHAGAHLLAVPRSRGAARTPVDTLARAWFADAAWTTPPGGGGATRPMVGARFRGVVPDGVVTPGELRLAEGARVVGPFPLTPPQTQALDLAGGSAEAFALHVDDPAPRGAPVPLSDDRDGLARAFAAGLPQGVELQVLGWAVAAARRVGGAVVADGRTVLTPDPASGVDLTLYSAQVLRPDDALGVLRTTVPSARVVAVHPRPDGLAEYVLSGETPYDGAVRLAAQRVPQVPLALGALDWREHGPHAYRVTWVPQDPYELEVERPSGLHVIARSRARVLVARLAAMLQGRLAGTLVDDGGFVVRDLDLDERLTPTATPTTQFWV</sequence>